<name>A0A8S0ZVX7_ARCPL</name>
<evidence type="ECO:0000313" key="3">
    <source>
        <dbReference type="Proteomes" id="UP000494256"/>
    </source>
</evidence>
<comment type="caution">
    <text evidence="2">The sequence shown here is derived from an EMBL/GenBank/DDBJ whole genome shotgun (WGS) entry which is preliminary data.</text>
</comment>
<protein>
    <submittedName>
        <fullName evidence="2">Uncharacterized protein</fullName>
    </submittedName>
</protein>
<organism evidence="2 3">
    <name type="scientific">Arctia plantaginis</name>
    <name type="common">Wood tiger moth</name>
    <name type="synonym">Phalaena plantaginis</name>
    <dbReference type="NCBI Taxonomy" id="874455"/>
    <lineage>
        <taxon>Eukaryota</taxon>
        <taxon>Metazoa</taxon>
        <taxon>Ecdysozoa</taxon>
        <taxon>Arthropoda</taxon>
        <taxon>Hexapoda</taxon>
        <taxon>Insecta</taxon>
        <taxon>Pterygota</taxon>
        <taxon>Neoptera</taxon>
        <taxon>Endopterygota</taxon>
        <taxon>Lepidoptera</taxon>
        <taxon>Glossata</taxon>
        <taxon>Ditrysia</taxon>
        <taxon>Noctuoidea</taxon>
        <taxon>Erebidae</taxon>
        <taxon>Arctiinae</taxon>
        <taxon>Arctia</taxon>
    </lineage>
</organism>
<dbReference type="EMBL" id="CADEBD010000303">
    <property type="protein sequence ID" value="CAB3237247.1"/>
    <property type="molecule type" value="Genomic_DNA"/>
</dbReference>
<accession>A0A8S0ZVX7</accession>
<feature type="region of interest" description="Disordered" evidence="1">
    <location>
        <begin position="1"/>
        <end position="31"/>
    </location>
</feature>
<dbReference type="OrthoDB" id="7411817at2759"/>
<evidence type="ECO:0000256" key="1">
    <source>
        <dbReference type="SAM" id="MobiDB-lite"/>
    </source>
</evidence>
<gene>
    <name evidence="2" type="ORF">APLA_LOCUS7761</name>
</gene>
<sequence>MGHLETQSGSKMTKKPSSMSKKSSKTGKHPSNVVIVVLEDVAVTRTINTRGRNHPVEAAIPIELESRKQRKAVAATGKC</sequence>
<feature type="compositionally biased region" description="Low complexity" evidence="1">
    <location>
        <begin position="8"/>
        <end position="21"/>
    </location>
</feature>
<proteinExistence type="predicted"/>
<dbReference type="AlphaFoldDB" id="A0A8S0ZVX7"/>
<reference evidence="2 3" key="1">
    <citation type="submission" date="2020-04" db="EMBL/GenBank/DDBJ databases">
        <authorList>
            <person name="Wallbank WR R."/>
            <person name="Pardo Diaz C."/>
            <person name="Kozak K."/>
            <person name="Martin S."/>
            <person name="Jiggins C."/>
            <person name="Moest M."/>
            <person name="Warren A I."/>
            <person name="Byers J.R.P. K."/>
            <person name="Montejo-Kovacevich G."/>
            <person name="Yen C E."/>
        </authorList>
    </citation>
    <scope>NUCLEOTIDE SEQUENCE [LARGE SCALE GENOMIC DNA]</scope>
</reference>
<evidence type="ECO:0000313" key="2">
    <source>
        <dbReference type="EMBL" id="CAB3237247.1"/>
    </source>
</evidence>
<dbReference type="Proteomes" id="UP000494256">
    <property type="component" value="Unassembled WGS sequence"/>
</dbReference>